<evidence type="ECO:0000313" key="2">
    <source>
        <dbReference type="Proteomes" id="UP000308600"/>
    </source>
</evidence>
<evidence type="ECO:0000313" key="1">
    <source>
        <dbReference type="EMBL" id="TFK61445.1"/>
    </source>
</evidence>
<protein>
    <submittedName>
        <fullName evidence="1">Uncharacterized protein</fullName>
    </submittedName>
</protein>
<accession>A0ACD3A7R2</accession>
<dbReference type="Proteomes" id="UP000308600">
    <property type="component" value="Unassembled WGS sequence"/>
</dbReference>
<organism evidence="1 2">
    <name type="scientific">Pluteus cervinus</name>
    <dbReference type="NCBI Taxonomy" id="181527"/>
    <lineage>
        <taxon>Eukaryota</taxon>
        <taxon>Fungi</taxon>
        <taxon>Dikarya</taxon>
        <taxon>Basidiomycota</taxon>
        <taxon>Agaricomycotina</taxon>
        <taxon>Agaricomycetes</taxon>
        <taxon>Agaricomycetidae</taxon>
        <taxon>Agaricales</taxon>
        <taxon>Pluteineae</taxon>
        <taxon>Pluteaceae</taxon>
        <taxon>Pluteus</taxon>
    </lineage>
</organism>
<name>A0ACD3A7R2_9AGAR</name>
<keyword evidence="2" id="KW-1185">Reference proteome</keyword>
<reference evidence="1 2" key="1">
    <citation type="journal article" date="2019" name="Nat. Ecol. Evol.">
        <title>Megaphylogeny resolves global patterns of mushroom evolution.</title>
        <authorList>
            <person name="Varga T."/>
            <person name="Krizsan K."/>
            <person name="Foldi C."/>
            <person name="Dima B."/>
            <person name="Sanchez-Garcia M."/>
            <person name="Sanchez-Ramirez S."/>
            <person name="Szollosi G.J."/>
            <person name="Szarkandi J.G."/>
            <person name="Papp V."/>
            <person name="Albert L."/>
            <person name="Andreopoulos W."/>
            <person name="Angelini C."/>
            <person name="Antonin V."/>
            <person name="Barry K.W."/>
            <person name="Bougher N.L."/>
            <person name="Buchanan P."/>
            <person name="Buyck B."/>
            <person name="Bense V."/>
            <person name="Catcheside P."/>
            <person name="Chovatia M."/>
            <person name="Cooper J."/>
            <person name="Damon W."/>
            <person name="Desjardin D."/>
            <person name="Finy P."/>
            <person name="Geml J."/>
            <person name="Haridas S."/>
            <person name="Hughes K."/>
            <person name="Justo A."/>
            <person name="Karasinski D."/>
            <person name="Kautmanova I."/>
            <person name="Kiss B."/>
            <person name="Kocsube S."/>
            <person name="Kotiranta H."/>
            <person name="LaButti K.M."/>
            <person name="Lechner B.E."/>
            <person name="Liimatainen K."/>
            <person name="Lipzen A."/>
            <person name="Lukacs Z."/>
            <person name="Mihaltcheva S."/>
            <person name="Morgado L.N."/>
            <person name="Niskanen T."/>
            <person name="Noordeloos M.E."/>
            <person name="Ohm R.A."/>
            <person name="Ortiz-Santana B."/>
            <person name="Ovrebo C."/>
            <person name="Racz N."/>
            <person name="Riley R."/>
            <person name="Savchenko A."/>
            <person name="Shiryaev A."/>
            <person name="Soop K."/>
            <person name="Spirin V."/>
            <person name="Szebenyi C."/>
            <person name="Tomsovsky M."/>
            <person name="Tulloss R.E."/>
            <person name="Uehling J."/>
            <person name="Grigoriev I.V."/>
            <person name="Vagvolgyi C."/>
            <person name="Papp T."/>
            <person name="Martin F.M."/>
            <person name="Miettinen O."/>
            <person name="Hibbett D.S."/>
            <person name="Nagy L.G."/>
        </authorList>
    </citation>
    <scope>NUCLEOTIDE SEQUENCE [LARGE SCALE GENOMIC DNA]</scope>
    <source>
        <strain evidence="1 2">NL-1719</strain>
    </source>
</reference>
<dbReference type="EMBL" id="ML208659">
    <property type="protein sequence ID" value="TFK61445.1"/>
    <property type="molecule type" value="Genomic_DNA"/>
</dbReference>
<sequence length="158" mass="18453">MLQQGMAEMGENTCMYCGATRTELQVKCQTHFVDRKYGRATNARIRPRRVFARTLCQERWTNLERMAVFKIPTVSQVQGHMDALMSTLRSCSSNTKLDYLYRSFRDRSRCRGRLVAHCVRGTWHHIFLVNGLQQIVNHLRLVLLAMCGRISHDRDIYS</sequence>
<gene>
    <name evidence="1" type="ORF">BDN72DRAFT_459876</name>
</gene>
<proteinExistence type="predicted"/>